<dbReference type="InterPro" id="IPR005467">
    <property type="entry name" value="His_kinase_dom"/>
</dbReference>
<reference evidence="19" key="1">
    <citation type="submission" date="2018-12" db="EMBL/GenBank/DDBJ databases">
        <title>Genome sequence of Peanibacillus sp.</title>
        <authorList>
            <person name="Subramani G."/>
            <person name="Srinivasan S."/>
            <person name="Kim M.K."/>
        </authorList>
    </citation>
    <scope>NUCLEOTIDE SEQUENCE [LARGE SCALE GENOMIC DNA]</scope>
    <source>
        <strain evidence="19">18JY67-1</strain>
    </source>
</reference>
<keyword evidence="11" id="KW-0067">ATP-binding</keyword>
<evidence type="ECO:0000256" key="6">
    <source>
        <dbReference type="ARBA" id="ARBA00022553"/>
    </source>
</evidence>
<keyword evidence="12 15" id="KW-1133">Transmembrane helix</keyword>
<keyword evidence="8 15" id="KW-0812">Transmembrane</keyword>
<evidence type="ECO:0000313" key="19">
    <source>
        <dbReference type="Proteomes" id="UP000272528"/>
    </source>
</evidence>
<dbReference type="GO" id="GO:0000155">
    <property type="term" value="F:phosphorelay sensor kinase activity"/>
    <property type="evidence" value="ECO:0007669"/>
    <property type="project" value="InterPro"/>
</dbReference>
<dbReference type="Gene3D" id="1.10.287.130">
    <property type="match status" value="1"/>
</dbReference>
<dbReference type="Pfam" id="PF00672">
    <property type="entry name" value="HAMP"/>
    <property type="match status" value="1"/>
</dbReference>
<keyword evidence="19" id="KW-1185">Reference proteome</keyword>
<keyword evidence="9" id="KW-0547">Nucleotide-binding</keyword>
<dbReference type="InterPro" id="IPR036890">
    <property type="entry name" value="HATPase_C_sf"/>
</dbReference>
<keyword evidence="10 18" id="KW-0418">Kinase</keyword>
<dbReference type="GO" id="GO:0005524">
    <property type="term" value="F:ATP binding"/>
    <property type="evidence" value="ECO:0007669"/>
    <property type="project" value="UniProtKB-KW"/>
</dbReference>
<comment type="subcellular location">
    <subcellularLocation>
        <location evidence="2">Cell membrane</location>
        <topology evidence="2">Multi-pass membrane protein</topology>
    </subcellularLocation>
</comment>
<dbReference type="Pfam" id="PF02518">
    <property type="entry name" value="HATPase_c"/>
    <property type="match status" value="1"/>
</dbReference>
<dbReference type="InterPro" id="IPR003661">
    <property type="entry name" value="HisK_dim/P_dom"/>
</dbReference>
<evidence type="ECO:0000256" key="10">
    <source>
        <dbReference type="ARBA" id="ARBA00022777"/>
    </source>
</evidence>
<dbReference type="CDD" id="cd00082">
    <property type="entry name" value="HisKA"/>
    <property type="match status" value="1"/>
</dbReference>
<dbReference type="PANTHER" id="PTHR45528:SF12">
    <property type="entry name" value="SENSOR HISTIDINE KINASE ARSS"/>
    <property type="match status" value="1"/>
</dbReference>
<keyword evidence="6" id="KW-0597">Phosphoprotein</keyword>
<dbReference type="AlphaFoldDB" id="A0A3Q8X6E3"/>
<dbReference type="PRINTS" id="PR00344">
    <property type="entry name" value="BCTRLSENSOR"/>
</dbReference>
<dbReference type="PANTHER" id="PTHR45528">
    <property type="entry name" value="SENSOR HISTIDINE KINASE CPXA"/>
    <property type="match status" value="1"/>
</dbReference>
<evidence type="ECO:0000256" key="13">
    <source>
        <dbReference type="ARBA" id="ARBA00023012"/>
    </source>
</evidence>
<evidence type="ECO:0000256" key="9">
    <source>
        <dbReference type="ARBA" id="ARBA00022741"/>
    </source>
</evidence>
<evidence type="ECO:0000259" key="17">
    <source>
        <dbReference type="PROSITE" id="PS50885"/>
    </source>
</evidence>
<dbReference type="InterPro" id="IPR004358">
    <property type="entry name" value="Sig_transdc_His_kin-like_C"/>
</dbReference>
<dbReference type="CDD" id="cd00075">
    <property type="entry name" value="HATPase"/>
    <property type="match status" value="1"/>
</dbReference>
<dbReference type="SUPFAM" id="SSF158472">
    <property type="entry name" value="HAMP domain-like"/>
    <property type="match status" value="1"/>
</dbReference>
<sequence length="457" mass="51839">MHIKHKLAALTSLLIIILFVGYSLIQYNSVSGWMLDAQKDTLRMSADQIKTYFSEQEEGFDTERLEETKRFMERFVQTNQMFRLLDNSGHVIMVLTNNLPADWVPIRSSDLETLSRYTHGQDHLLVIRAPINTEAFKGYLEFASNLENIDAIKYRLKQLMIVLGILGIAVSAIGGFFLAWRLLRPLDRLATVMATIQKKGLSERVEYHNNGDELARLSAIFNEMMDALELSFNRQSQFVEDASHEFRTPIAIIEGHLKLLNRWGKDDPAVREESIAAALQETVRLRKLANQLLDLAGDSSPKLGHQANPIDPSSVIQMVVRNYQVLYPHFEIESYLQEGSHLRIDPHHLEQILIIIMDNAIQHSNEDKHIRLVLQSEAECIIISIRDHGAGIPPESLPHLFERFYRVDSSRERKRGGSGLGLAIAKRITETNSGTIVLNSELGKGTVVTLTFPRAKP</sequence>
<dbReference type="SUPFAM" id="SSF47384">
    <property type="entry name" value="Homodimeric domain of signal transducing histidine kinase"/>
    <property type="match status" value="1"/>
</dbReference>
<dbReference type="Gene3D" id="6.10.340.10">
    <property type="match status" value="1"/>
</dbReference>
<evidence type="ECO:0000256" key="5">
    <source>
        <dbReference type="ARBA" id="ARBA00022475"/>
    </source>
</evidence>
<dbReference type="Pfam" id="PF00512">
    <property type="entry name" value="HisKA"/>
    <property type="match status" value="1"/>
</dbReference>
<feature type="transmembrane region" description="Helical" evidence="15">
    <location>
        <begin position="7"/>
        <end position="25"/>
    </location>
</feature>
<evidence type="ECO:0000256" key="2">
    <source>
        <dbReference type="ARBA" id="ARBA00004651"/>
    </source>
</evidence>
<dbReference type="OrthoDB" id="9786919at2"/>
<dbReference type="RefSeq" id="WP_126016816.1">
    <property type="nucleotide sequence ID" value="NZ_CP034437.1"/>
</dbReference>
<evidence type="ECO:0000313" key="18">
    <source>
        <dbReference type="EMBL" id="AZN41109.1"/>
    </source>
</evidence>
<dbReference type="KEGG" id="palb:EJC50_16600"/>
<evidence type="ECO:0000256" key="1">
    <source>
        <dbReference type="ARBA" id="ARBA00000085"/>
    </source>
</evidence>
<keyword evidence="13" id="KW-0902">Two-component regulatory system</keyword>
<feature type="transmembrane region" description="Helical" evidence="15">
    <location>
        <begin position="159"/>
        <end position="183"/>
    </location>
</feature>
<dbReference type="Pfam" id="PF18719">
    <property type="entry name" value="ArlS_N"/>
    <property type="match status" value="1"/>
</dbReference>
<dbReference type="CDD" id="cd06225">
    <property type="entry name" value="HAMP"/>
    <property type="match status" value="1"/>
</dbReference>
<organism evidence="18 19">
    <name type="scientific">Paenibacillus albus</name>
    <dbReference type="NCBI Taxonomy" id="2495582"/>
    <lineage>
        <taxon>Bacteria</taxon>
        <taxon>Bacillati</taxon>
        <taxon>Bacillota</taxon>
        <taxon>Bacilli</taxon>
        <taxon>Bacillales</taxon>
        <taxon>Paenibacillaceae</taxon>
        <taxon>Paenibacillus</taxon>
    </lineage>
</organism>
<dbReference type="EC" id="2.7.13.3" evidence="3"/>
<dbReference type="SMART" id="SM00304">
    <property type="entry name" value="HAMP"/>
    <property type="match status" value="1"/>
</dbReference>
<evidence type="ECO:0000256" key="15">
    <source>
        <dbReference type="SAM" id="Phobius"/>
    </source>
</evidence>
<protein>
    <recommendedName>
        <fullName evidence="4">Signal transduction histidine-protein kinase ArlS</fullName>
        <ecNumber evidence="3">2.7.13.3</ecNumber>
    </recommendedName>
</protein>
<keyword evidence="7" id="KW-0808">Transferase</keyword>
<dbReference type="InterPro" id="IPR003660">
    <property type="entry name" value="HAMP_dom"/>
</dbReference>
<proteinExistence type="predicted"/>
<dbReference type="FunFam" id="3.30.565.10:FF:000006">
    <property type="entry name" value="Sensor histidine kinase WalK"/>
    <property type="match status" value="1"/>
</dbReference>
<evidence type="ECO:0000256" key="11">
    <source>
        <dbReference type="ARBA" id="ARBA00022840"/>
    </source>
</evidence>
<name>A0A3Q8X6E3_9BACL</name>
<gene>
    <name evidence="18" type="ORF">EJC50_16600</name>
</gene>
<evidence type="ECO:0000256" key="12">
    <source>
        <dbReference type="ARBA" id="ARBA00022989"/>
    </source>
</evidence>
<dbReference type="InterPro" id="IPR036097">
    <property type="entry name" value="HisK_dim/P_sf"/>
</dbReference>
<evidence type="ECO:0000259" key="16">
    <source>
        <dbReference type="PROSITE" id="PS50109"/>
    </source>
</evidence>
<evidence type="ECO:0000256" key="14">
    <source>
        <dbReference type="ARBA" id="ARBA00023136"/>
    </source>
</evidence>
<dbReference type="SMART" id="SM00388">
    <property type="entry name" value="HisKA"/>
    <property type="match status" value="1"/>
</dbReference>
<dbReference type="InterPro" id="IPR050398">
    <property type="entry name" value="HssS/ArlS-like"/>
</dbReference>
<dbReference type="EMBL" id="CP034437">
    <property type="protein sequence ID" value="AZN41109.1"/>
    <property type="molecule type" value="Genomic_DNA"/>
</dbReference>
<keyword evidence="14 15" id="KW-0472">Membrane</keyword>
<evidence type="ECO:0000256" key="3">
    <source>
        <dbReference type="ARBA" id="ARBA00012438"/>
    </source>
</evidence>
<dbReference type="InterPro" id="IPR003594">
    <property type="entry name" value="HATPase_dom"/>
</dbReference>
<keyword evidence="5" id="KW-1003">Cell membrane</keyword>
<dbReference type="Proteomes" id="UP000272528">
    <property type="component" value="Chromosome"/>
</dbReference>
<dbReference type="PROSITE" id="PS50109">
    <property type="entry name" value="HIS_KIN"/>
    <property type="match status" value="1"/>
</dbReference>
<evidence type="ECO:0000256" key="4">
    <source>
        <dbReference type="ARBA" id="ARBA00015735"/>
    </source>
</evidence>
<dbReference type="InterPro" id="IPR041610">
    <property type="entry name" value="ArlS_N"/>
</dbReference>
<dbReference type="FunFam" id="1.10.287.130:FF:000001">
    <property type="entry name" value="Two-component sensor histidine kinase"/>
    <property type="match status" value="1"/>
</dbReference>
<evidence type="ECO:0000256" key="7">
    <source>
        <dbReference type="ARBA" id="ARBA00022679"/>
    </source>
</evidence>
<feature type="domain" description="Histidine kinase" evidence="16">
    <location>
        <begin position="241"/>
        <end position="456"/>
    </location>
</feature>
<comment type="catalytic activity">
    <reaction evidence="1">
        <text>ATP + protein L-histidine = ADP + protein N-phospho-L-histidine.</text>
        <dbReference type="EC" id="2.7.13.3"/>
    </reaction>
</comment>
<dbReference type="SMART" id="SM00387">
    <property type="entry name" value="HATPase_c"/>
    <property type="match status" value="1"/>
</dbReference>
<accession>A0A3Q8X6E3</accession>
<dbReference type="SUPFAM" id="SSF55874">
    <property type="entry name" value="ATPase domain of HSP90 chaperone/DNA topoisomerase II/histidine kinase"/>
    <property type="match status" value="1"/>
</dbReference>
<dbReference type="GO" id="GO:0005886">
    <property type="term" value="C:plasma membrane"/>
    <property type="evidence" value="ECO:0007669"/>
    <property type="project" value="UniProtKB-SubCell"/>
</dbReference>
<evidence type="ECO:0000256" key="8">
    <source>
        <dbReference type="ARBA" id="ARBA00022692"/>
    </source>
</evidence>
<dbReference type="PROSITE" id="PS50885">
    <property type="entry name" value="HAMP"/>
    <property type="match status" value="1"/>
</dbReference>
<dbReference type="Gene3D" id="3.30.565.10">
    <property type="entry name" value="Histidine kinase-like ATPase, C-terminal domain"/>
    <property type="match status" value="1"/>
</dbReference>
<feature type="domain" description="HAMP" evidence="17">
    <location>
        <begin position="180"/>
        <end position="233"/>
    </location>
</feature>